<proteinExistence type="predicted"/>
<accession>A0ABW4B9X8</accession>
<gene>
    <name evidence="1" type="ORF">ACFQ3L_09550</name>
</gene>
<evidence type="ECO:0000313" key="1">
    <source>
        <dbReference type="EMBL" id="MFD1393809.1"/>
    </source>
</evidence>
<name>A0ABW4B9X8_9LACO</name>
<evidence type="ECO:0000313" key="2">
    <source>
        <dbReference type="Proteomes" id="UP001597249"/>
    </source>
</evidence>
<dbReference type="Pfam" id="PF02635">
    <property type="entry name" value="DsrE"/>
    <property type="match status" value="1"/>
</dbReference>
<sequence length="110" mass="11494">MNTIFHIDESAKWPTVLSNVPNYLAAAKAAGVQGQVELLINGAPVVDAKTGSAIDLAPLVKAGVTVVVCHNAMASHHVAEADLQPGLTVVPAGVFELAKRQHEGYAYIKP</sequence>
<dbReference type="Gene3D" id="3.40.1260.10">
    <property type="entry name" value="DsrEFH-like"/>
    <property type="match status" value="1"/>
</dbReference>
<keyword evidence="2" id="KW-1185">Reference proteome</keyword>
<reference evidence="2" key="1">
    <citation type="journal article" date="2019" name="Int. J. Syst. Evol. Microbiol.">
        <title>The Global Catalogue of Microorganisms (GCM) 10K type strain sequencing project: providing services to taxonomists for standard genome sequencing and annotation.</title>
        <authorList>
            <consortium name="The Broad Institute Genomics Platform"/>
            <consortium name="The Broad Institute Genome Sequencing Center for Infectious Disease"/>
            <person name="Wu L."/>
            <person name="Ma J."/>
        </authorList>
    </citation>
    <scope>NUCLEOTIDE SEQUENCE [LARGE SCALE GENOMIC DNA]</scope>
    <source>
        <strain evidence="2">CCM 8911</strain>
    </source>
</reference>
<dbReference type="InterPro" id="IPR003787">
    <property type="entry name" value="Sulphur_relay_DsrE/F-like"/>
</dbReference>
<dbReference type="PANTHER" id="PTHR37691:SF1">
    <property type="entry name" value="BLR3518 PROTEIN"/>
    <property type="match status" value="1"/>
</dbReference>
<dbReference type="Proteomes" id="UP001597249">
    <property type="component" value="Unassembled WGS sequence"/>
</dbReference>
<dbReference type="SUPFAM" id="SSF75169">
    <property type="entry name" value="DsrEFH-like"/>
    <property type="match status" value="1"/>
</dbReference>
<dbReference type="InterPro" id="IPR027396">
    <property type="entry name" value="DsrEFH-like"/>
</dbReference>
<dbReference type="PANTHER" id="PTHR37691">
    <property type="entry name" value="BLR3518 PROTEIN"/>
    <property type="match status" value="1"/>
</dbReference>
<dbReference type="RefSeq" id="WP_125586727.1">
    <property type="nucleotide sequence ID" value="NZ_JBHTMO010000031.1"/>
</dbReference>
<organism evidence="1 2">
    <name type="scientific">Lacticaseibacillus jixianensis</name>
    <dbReference type="NCBI Taxonomy" id="2486012"/>
    <lineage>
        <taxon>Bacteria</taxon>
        <taxon>Bacillati</taxon>
        <taxon>Bacillota</taxon>
        <taxon>Bacilli</taxon>
        <taxon>Lactobacillales</taxon>
        <taxon>Lactobacillaceae</taxon>
        <taxon>Lacticaseibacillus</taxon>
    </lineage>
</organism>
<comment type="caution">
    <text evidence="1">The sequence shown here is derived from an EMBL/GenBank/DDBJ whole genome shotgun (WGS) entry which is preliminary data.</text>
</comment>
<protein>
    <submittedName>
        <fullName evidence="1">DsrE family protein</fullName>
    </submittedName>
</protein>
<dbReference type="EMBL" id="JBHTMO010000031">
    <property type="protein sequence ID" value="MFD1393809.1"/>
    <property type="molecule type" value="Genomic_DNA"/>
</dbReference>